<organism evidence="2 3">
    <name type="scientific">Algoriphagus formosus</name>
    <dbReference type="NCBI Taxonomy" id="2007308"/>
    <lineage>
        <taxon>Bacteria</taxon>
        <taxon>Pseudomonadati</taxon>
        <taxon>Bacteroidota</taxon>
        <taxon>Cytophagia</taxon>
        <taxon>Cytophagales</taxon>
        <taxon>Cyclobacteriaceae</taxon>
        <taxon>Algoriphagus</taxon>
    </lineage>
</organism>
<comment type="caution">
    <text evidence="2">The sequence shown here is derived from an EMBL/GenBank/DDBJ whole genome shotgun (WGS) entry which is preliminary data.</text>
</comment>
<evidence type="ECO:0000313" key="3">
    <source>
        <dbReference type="Proteomes" id="UP000295438"/>
    </source>
</evidence>
<keyword evidence="1" id="KW-0732">Signal</keyword>
<dbReference type="InterPro" id="IPR011055">
    <property type="entry name" value="Dup_hybrid_motif"/>
</dbReference>
<feature type="signal peptide" evidence="1">
    <location>
        <begin position="1"/>
        <end position="24"/>
    </location>
</feature>
<dbReference type="SUPFAM" id="SSF51261">
    <property type="entry name" value="Duplicated hybrid motif"/>
    <property type="match status" value="1"/>
</dbReference>
<accession>A0A4R5UW84</accession>
<evidence type="ECO:0000256" key="1">
    <source>
        <dbReference type="SAM" id="SignalP"/>
    </source>
</evidence>
<proteinExistence type="predicted"/>
<reference evidence="2 3" key="1">
    <citation type="submission" date="2019-03" db="EMBL/GenBank/DDBJ databases">
        <title>Algoriphagus aquimaris sp. nov., isolated form marine sediment in Pohang, Korea.</title>
        <authorList>
            <person name="Kim J."/>
            <person name="Yoon S.-H."/>
            <person name="Lee S.-S."/>
        </authorList>
    </citation>
    <scope>NUCLEOTIDE SEQUENCE [LARGE SCALE GENOMIC DNA]</scope>
    <source>
        <strain evidence="2 3">F21</strain>
    </source>
</reference>
<dbReference type="RefSeq" id="WP_133391102.1">
    <property type="nucleotide sequence ID" value="NZ_SMUW01000035.1"/>
</dbReference>
<sequence>MSILQSSKFTAILLVLFSAGLLQAQVQIVADQDVEKNLTLIAYNTSEIPYTIQIEFVSLENLKSLEGDLIFKVARPGKTNLVTLQSIYINEKTSFNYRTQLFKGEYLPNGDSEFPYLVPFEKGVTFGMRRIIPKANPAISVENLPYTGVLFFTDSPTQICAPRKGIVSEMRMDLPTNSQEIADFESENFIEIYHQDGTFSRLSGLQENSAKVSIGEMVIPGQIIAELFNPTNGSEYQIKMIQSRWDFNENGLQWINFPVKLETANAQLKSDETADDLTSTHSEELIIKEMDKKELKKYKKN</sequence>
<gene>
    <name evidence="2" type="ORF">E1898_12340</name>
</gene>
<evidence type="ECO:0000313" key="2">
    <source>
        <dbReference type="EMBL" id="TDK43391.1"/>
    </source>
</evidence>
<dbReference type="AlphaFoldDB" id="A0A4R5UW84"/>
<keyword evidence="3" id="KW-1185">Reference proteome</keyword>
<protein>
    <recommendedName>
        <fullName evidence="4">M23 family metallopeptidase</fullName>
    </recommendedName>
</protein>
<evidence type="ECO:0008006" key="4">
    <source>
        <dbReference type="Google" id="ProtNLM"/>
    </source>
</evidence>
<feature type="chain" id="PRO_5020355299" description="M23 family metallopeptidase" evidence="1">
    <location>
        <begin position="25"/>
        <end position="301"/>
    </location>
</feature>
<dbReference type="EMBL" id="SMUW01000035">
    <property type="protein sequence ID" value="TDK43391.1"/>
    <property type="molecule type" value="Genomic_DNA"/>
</dbReference>
<dbReference type="Gene3D" id="2.70.70.10">
    <property type="entry name" value="Glucose Permease (Domain IIA)"/>
    <property type="match status" value="1"/>
</dbReference>
<name>A0A4R5UW84_9BACT</name>
<dbReference type="Proteomes" id="UP000295438">
    <property type="component" value="Unassembled WGS sequence"/>
</dbReference>